<keyword evidence="2" id="KW-0812">Transmembrane</keyword>
<keyword evidence="2" id="KW-1133">Transmembrane helix</keyword>
<accession>A0A8K0F2R2</accession>
<proteinExistence type="predicted"/>
<feature type="transmembrane region" description="Helical" evidence="2">
    <location>
        <begin position="155"/>
        <end position="176"/>
    </location>
</feature>
<sequence>MAETYQESRLWENDSSLMIAASPRVYDSQRIHLKLAVGYKLASTVHGLPSLEAPYFEDFDDDEMRDLGREPGREDDAVSDPDILGTRTMRRRPLWWDLTPAEFDRLSENEQREVLRERYVRRRIQELRMRKTRLAREPRLEDVGQRLLSQVDRLGLGWGGLFGAVGVAAVSFARFFGWP</sequence>
<evidence type="ECO:0000256" key="2">
    <source>
        <dbReference type="SAM" id="Phobius"/>
    </source>
</evidence>
<dbReference type="Proteomes" id="UP000799049">
    <property type="component" value="Unassembled WGS sequence"/>
</dbReference>
<dbReference type="OrthoDB" id="10257427at2759"/>
<comment type="caution">
    <text evidence="3">The sequence shown here is derived from an EMBL/GenBank/DDBJ whole genome shotgun (WGS) entry which is preliminary data.</text>
</comment>
<feature type="compositionally biased region" description="Basic and acidic residues" evidence="1">
    <location>
        <begin position="65"/>
        <end position="76"/>
    </location>
</feature>
<evidence type="ECO:0000256" key="1">
    <source>
        <dbReference type="SAM" id="MobiDB-lite"/>
    </source>
</evidence>
<dbReference type="AlphaFoldDB" id="A0A8K0F2R2"/>
<keyword evidence="2" id="KW-0472">Membrane</keyword>
<reference evidence="3" key="1">
    <citation type="submission" date="2019-09" db="EMBL/GenBank/DDBJ databases">
        <title>The Mitochondrial Proteome of the Jakobid, Andalucia godoyi, a Protist With the Most Gene-Rich and Bacteria-Like Mitochondrial Genome.</title>
        <authorList>
            <person name="Gray M.W."/>
            <person name="Burger G."/>
            <person name="Derelle R."/>
            <person name="Klimes V."/>
            <person name="Leger M."/>
            <person name="Sarrasin M."/>
            <person name="Vlcek C."/>
            <person name="Roger A.J."/>
            <person name="Elias M."/>
            <person name="Lang B.F."/>
        </authorList>
    </citation>
    <scope>NUCLEOTIDE SEQUENCE</scope>
    <source>
        <strain evidence="3">And28</strain>
    </source>
</reference>
<protein>
    <submittedName>
        <fullName evidence="3">Type II secretion system (T2SS)-associated protein Gcp5</fullName>
    </submittedName>
</protein>
<name>A0A8K0F2R2_ANDGO</name>
<evidence type="ECO:0000313" key="3">
    <source>
        <dbReference type="EMBL" id="KAF0852600.1"/>
    </source>
</evidence>
<dbReference type="EMBL" id="VRVR01000026">
    <property type="protein sequence ID" value="KAF0852600.1"/>
    <property type="molecule type" value="Genomic_DNA"/>
</dbReference>
<evidence type="ECO:0000313" key="4">
    <source>
        <dbReference type="Proteomes" id="UP000799049"/>
    </source>
</evidence>
<organism evidence="3 4">
    <name type="scientific">Andalucia godoyi</name>
    <name type="common">Flagellate</name>
    <dbReference type="NCBI Taxonomy" id="505711"/>
    <lineage>
        <taxon>Eukaryota</taxon>
        <taxon>Discoba</taxon>
        <taxon>Jakobida</taxon>
        <taxon>Andalucina</taxon>
        <taxon>Andaluciidae</taxon>
        <taxon>Andalucia</taxon>
    </lineage>
</organism>
<gene>
    <name evidence="3" type="ORF">ANDGO_03582</name>
</gene>
<feature type="region of interest" description="Disordered" evidence="1">
    <location>
        <begin position="62"/>
        <end position="81"/>
    </location>
</feature>
<keyword evidence="4" id="KW-1185">Reference proteome</keyword>